<dbReference type="AlphaFoldDB" id="A0A9N9RWN6"/>
<gene>
    <name evidence="2" type="ORF">CHIRRI_LOCUS7378</name>
</gene>
<dbReference type="EMBL" id="OU895878">
    <property type="protein sequence ID" value="CAG9804495.1"/>
    <property type="molecule type" value="Genomic_DNA"/>
</dbReference>
<accession>A0A9N9RWN6</accession>
<dbReference type="OrthoDB" id="21617at2759"/>
<name>A0A9N9RWN6_9DIPT</name>
<reference evidence="2" key="2">
    <citation type="submission" date="2022-10" db="EMBL/GenBank/DDBJ databases">
        <authorList>
            <consortium name="ENA_rothamsted_submissions"/>
            <consortium name="culmorum"/>
            <person name="King R."/>
        </authorList>
    </citation>
    <scope>NUCLEOTIDE SEQUENCE</scope>
</reference>
<evidence type="ECO:0000313" key="3">
    <source>
        <dbReference type="Proteomes" id="UP001153620"/>
    </source>
</evidence>
<dbReference type="PANTHER" id="PTHR13054:SF2">
    <property type="entry name" value="PROTEIN DGCR6"/>
    <property type="match status" value="1"/>
</dbReference>
<evidence type="ECO:0000256" key="1">
    <source>
        <dbReference type="ARBA" id="ARBA00005939"/>
    </source>
</evidence>
<protein>
    <submittedName>
        <fullName evidence="2">Uncharacterized protein</fullName>
    </submittedName>
</protein>
<reference evidence="2" key="1">
    <citation type="submission" date="2022-01" db="EMBL/GenBank/DDBJ databases">
        <authorList>
            <person name="King R."/>
        </authorList>
    </citation>
    <scope>NUCLEOTIDE SEQUENCE</scope>
</reference>
<dbReference type="PANTHER" id="PTHR13054">
    <property type="entry name" value="DIGEORGE SYNDROME CRITICAL REGION 6 DGCR6 FAMILY MEMBER"/>
    <property type="match status" value="1"/>
</dbReference>
<comment type="similarity">
    <text evidence="1">Belongs to the gonadal family.</text>
</comment>
<evidence type="ECO:0000313" key="2">
    <source>
        <dbReference type="EMBL" id="CAG9804495.1"/>
    </source>
</evidence>
<keyword evidence="3" id="KW-1185">Reference proteome</keyword>
<organism evidence="2 3">
    <name type="scientific">Chironomus riparius</name>
    <dbReference type="NCBI Taxonomy" id="315576"/>
    <lineage>
        <taxon>Eukaryota</taxon>
        <taxon>Metazoa</taxon>
        <taxon>Ecdysozoa</taxon>
        <taxon>Arthropoda</taxon>
        <taxon>Hexapoda</taxon>
        <taxon>Insecta</taxon>
        <taxon>Pterygota</taxon>
        <taxon>Neoptera</taxon>
        <taxon>Endopterygota</taxon>
        <taxon>Diptera</taxon>
        <taxon>Nematocera</taxon>
        <taxon>Chironomoidea</taxon>
        <taxon>Chironomidae</taxon>
        <taxon>Chironominae</taxon>
        <taxon>Chironomus</taxon>
    </lineage>
</organism>
<proteinExistence type="inferred from homology"/>
<dbReference type="Proteomes" id="UP001153620">
    <property type="component" value="Chromosome 2"/>
</dbReference>
<dbReference type="Pfam" id="PF07324">
    <property type="entry name" value="DGCR6"/>
    <property type="match status" value="1"/>
</dbReference>
<sequence>MTDDDNIKLQKKLYFMVDKLKEFHGKLDTDIQNRIPLENLITMANVLVNDEHIFEVVGKLNEYQNATEDVLKKQRDDLILENQKEIESYVQKLNDSDEVVHTVQLLKKQHAKKLKDLDRAIVQNLDSLVLEQQHTLQVLNLPAFSETFDSKTIITQMHLLSMILKLQKLLSS</sequence>
<dbReference type="InterPro" id="IPR010849">
    <property type="entry name" value="Gonadal"/>
</dbReference>